<proteinExistence type="predicted"/>
<dbReference type="AlphaFoldDB" id="N1Q0L9"/>
<dbReference type="HOGENOM" id="CLU_1713196_0_0_1"/>
<reference evidence="1 2" key="2">
    <citation type="journal article" date="2012" name="PLoS Pathog.">
        <title>Diverse lifestyles and strategies of plant pathogenesis encoded in the genomes of eighteen Dothideomycetes fungi.</title>
        <authorList>
            <person name="Ohm R.A."/>
            <person name="Feau N."/>
            <person name="Henrissat B."/>
            <person name="Schoch C.L."/>
            <person name="Horwitz B.A."/>
            <person name="Barry K.W."/>
            <person name="Condon B.J."/>
            <person name="Copeland A.C."/>
            <person name="Dhillon B."/>
            <person name="Glaser F."/>
            <person name="Hesse C.N."/>
            <person name="Kosti I."/>
            <person name="LaButti K."/>
            <person name="Lindquist E.A."/>
            <person name="Lucas S."/>
            <person name="Salamov A.A."/>
            <person name="Bradshaw R.E."/>
            <person name="Ciuffetti L."/>
            <person name="Hamelin R.C."/>
            <person name="Kema G.H.J."/>
            <person name="Lawrence C."/>
            <person name="Scott J.A."/>
            <person name="Spatafora J.W."/>
            <person name="Turgeon B.G."/>
            <person name="de Wit P.J.G.M."/>
            <person name="Zhong S."/>
            <person name="Goodwin S.B."/>
            <person name="Grigoriev I.V."/>
        </authorList>
    </citation>
    <scope>NUCLEOTIDE SEQUENCE [LARGE SCALE GENOMIC DNA]</scope>
    <source>
        <strain evidence="2">NZE10 / CBS 128990</strain>
    </source>
</reference>
<dbReference type="EMBL" id="KB446535">
    <property type="protein sequence ID" value="EME49212.1"/>
    <property type="molecule type" value="Genomic_DNA"/>
</dbReference>
<gene>
    <name evidence="1" type="ORF">DOTSEDRAFT_68091</name>
</gene>
<dbReference type="Proteomes" id="UP000016933">
    <property type="component" value="Unassembled WGS sequence"/>
</dbReference>
<accession>N1Q0L9</accession>
<keyword evidence="2" id="KW-1185">Reference proteome</keyword>
<evidence type="ECO:0000313" key="1">
    <source>
        <dbReference type="EMBL" id="EME49212.1"/>
    </source>
</evidence>
<organism evidence="1 2">
    <name type="scientific">Dothistroma septosporum (strain NZE10 / CBS 128990)</name>
    <name type="common">Red band needle blight fungus</name>
    <name type="synonym">Mycosphaerella pini</name>
    <dbReference type="NCBI Taxonomy" id="675120"/>
    <lineage>
        <taxon>Eukaryota</taxon>
        <taxon>Fungi</taxon>
        <taxon>Dikarya</taxon>
        <taxon>Ascomycota</taxon>
        <taxon>Pezizomycotina</taxon>
        <taxon>Dothideomycetes</taxon>
        <taxon>Dothideomycetidae</taxon>
        <taxon>Mycosphaerellales</taxon>
        <taxon>Mycosphaerellaceae</taxon>
        <taxon>Dothistroma</taxon>
    </lineage>
</organism>
<reference evidence="2" key="1">
    <citation type="journal article" date="2012" name="PLoS Genet.">
        <title>The genomes of the fungal plant pathogens Cladosporium fulvum and Dothistroma septosporum reveal adaptation to different hosts and lifestyles but also signatures of common ancestry.</title>
        <authorList>
            <person name="de Wit P.J.G.M."/>
            <person name="van der Burgt A."/>
            <person name="Oekmen B."/>
            <person name="Stergiopoulos I."/>
            <person name="Abd-Elsalam K.A."/>
            <person name="Aerts A.L."/>
            <person name="Bahkali A.H."/>
            <person name="Beenen H.G."/>
            <person name="Chettri P."/>
            <person name="Cox M.P."/>
            <person name="Datema E."/>
            <person name="de Vries R.P."/>
            <person name="Dhillon B."/>
            <person name="Ganley A.R."/>
            <person name="Griffiths S.A."/>
            <person name="Guo Y."/>
            <person name="Hamelin R.C."/>
            <person name="Henrissat B."/>
            <person name="Kabir M.S."/>
            <person name="Jashni M.K."/>
            <person name="Kema G."/>
            <person name="Klaubauf S."/>
            <person name="Lapidus A."/>
            <person name="Levasseur A."/>
            <person name="Lindquist E."/>
            <person name="Mehrabi R."/>
            <person name="Ohm R.A."/>
            <person name="Owen T.J."/>
            <person name="Salamov A."/>
            <person name="Schwelm A."/>
            <person name="Schijlen E."/>
            <person name="Sun H."/>
            <person name="van den Burg H.A."/>
            <person name="van Ham R.C.H.J."/>
            <person name="Zhang S."/>
            <person name="Goodwin S.B."/>
            <person name="Grigoriev I.V."/>
            <person name="Collemare J."/>
            <person name="Bradshaw R.E."/>
        </authorList>
    </citation>
    <scope>NUCLEOTIDE SEQUENCE [LARGE SCALE GENOMIC DNA]</scope>
    <source>
        <strain evidence="2">NZE10 / CBS 128990</strain>
    </source>
</reference>
<protein>
    <recommendedName>
        <fullName evidence="3">SnoaL-like domain-containing protein</fullName>
    </recommendedName>
</protein>
<evidence type="ECO:0008006" key="3">
    <source>
        <dbReference type="Google" id="ProtNLM"/>
    </source>
</evidence>
<name>N1Q0L9_DOTSN</name>
<evidence type="ECO:0000313" key="2">
    <source>
        <dbReference type="Proteomes" id="UP000016933"/>
    </source>
</evidence>
<sequence>MPDHIPILTTEEVTADRLETISCDLVTKICNDKDFQNSAIEFLDEDFTAINEGNIIHPSRDHFLEAQRQIQLTLPNHLAEVINVTSDINEHKCTATVWMTVKSRGFINGVCIETVSQLSWRRKRAGWICYRHDGIDWCGITPRRHPEVHESTA</sequence>
<dbReference type="OrthoDB" id="3641390at2759"/>